<dbReference type="HOGENOM" id="CLU_012817_15_1_6"/>
<evidence type="ECO:0000256" key="8">
    <source>
        <dbReference type="ARBA" id="ARBA00023288"/>
    </source>
</evidence>
<evidence type="ECO:0000313" key="11">
    <source>
        <dbReference type="Proteomes" id="UP000026913"/>
    </source>
</evidence>
<geneLocation type="plasmid" evidence="11"/>
<evidence type="ECO:0000256" key="5">
    <source>
        <dbReference type="ARBA" id="ARBA00023136"/>
    </source>
</evidence>
<dbReference type="SUPFAM" id="SSF56954">
    <property type="entry name" value="Outer membrane efflux proteins (OEP)"/>
    <property type="match status" value="1"/>
</dbReference>
<evidence type="ECO:0000256" key="7">
    <source>
        <dbReference type="ARBA" id="ARBA00023237"/>
    </source>
</evidence>
<name>A0A024EKH4_9PSED</name>
<keyword evidence="5" id="KW-0472">Membrane</keyword>
<gene>
    <name evidence="10" type="ORF">OU5_P0182</name>
</gene>
<dbReference type="GO" id="GO:0015562">
    <property type="term" value="F:efflux transmembrane transporter activity"/>
    <property type="evidence" value="ECO:0007669"/>
    <property type="project" value="InterPro"/>
</dbReference>
<evidence type="ECO:0000256" key="6">
    <source>
        <dbReference type="ARBA" id="ARBA00023139"/>
    </source>
</evidence>
<keyword evidence="6" id="KW-0564">Palmitate</keyword>
<organism evidence="10 11">
    <name type="scientific">Pseudomonas mandelii JR-1</name>
    <dbReference type="NCBI Taxonomy" id="1147786"/>
    <lineage>
        <taxon>Bacteria</taxon>
        <taxon>Pseudomonadati</taxon>
        <taxon>Pseudomonadota</taxon>
        <taxon>Gammaproteobacteria</taxon>
        <taxon>Pseudomonadales</taxon>
        <taxon>Pseudomonadaceae</taxon>
        <taxon>Pseudomonas</taxon>
    </lineage>
</organism>
<evidence type="ECO:0000313" key="10">
    <source>
        <dbReference type="EMBL" id="AHZ73434.1"/>
    </source>
</evidence>
<evidence type="ECO:0000256" key="4">
    <source>
        <dbReference type="ARBA" id="ARBA00022692"/>
    </source>
</evidence>
<sequence>MAFLRACLRGAQLFITGIVSMNSKCYCTGWSLVAGLVASVLALPSVAAPLTLDEALRLAENNAPSLTAQAAKLQAASSAAIPAGELPDPKLLLGVQNYPIGGPDRWHINQDFMTMQMVGVMQEVPNRDKRRARIEVADAAVDRAAAEGRVERLNVRQATALAWISSYSVERKEALFQDFYRENRLLADTVRAQIAGGRAQPADAVTPKQEAAQLAEQQDELIRLRAQARAALKRWIGPAANDQPVGNLPEWPIDTSGYTHKLQHHPALTAFAPMTREAEAKVREAQAEKQSDWSWELDYQRRGREFGDMVSVQFTFDLPLFPGSRQNPKIAAKHAELNQLEAEREALTREHTEQLEADLADYERLNRAVRRSQDSLLPLAKEKVALSMASYRAGKSDLAPVIAARRELIEARLKQIDFEEQRALTSARLYFTYGETSQ</sequence>
<dbReference type="Proteomes" id="UP000026913">
    <property type="component" value="Plasmid unnamed"/>
</dbReference>
<dbReference type="AlphaFoldDB" id="A0A024EKH4"/>
<keyword evidence="4" id="KW-0812">Transmembrane</keyword>
<keyword evidence="9" id="KW-0175">Coiled coil</keyword>
<dbReference type="Gene3D" id="1.20.1600.10">
    <property type="entry name" value="Outer membrane efflux proteins (OEP)"/>
    <property type="match status" value="1"/>
</dbReference>
<dbReference type="InterPro" id="IPR010131">
    <property type="entry name" value="MdtP/NodT-like"/>
</dbReference>
<dbReference type="PANTHER" id="PTHR30203">
    <property type="entry name" value="OUTER MEMBRANE CATION EFFLUX PROTEIN"/>
    <property type="match status" value="1"/>
</dbReference>
<proteinExistence type="inferred from homology"/>
<keyword evidence="3" id="KW-1134">Transmembrane beta strand</keyword>
<dbReference type="GO" id="GO:0016020">
    <property type="term" value="C:membrane"/>
    <property type="evidence" value="ECO:0007669"/>
    <property type="project" value="UniProtKB-SubCell"/>
</dbReference>
<protein>
    <submittedName>
        <fullName evidence="10">CzcC family heavy metal RND efflux outer membrane protein</fullName>
    </submittedName>
</protein>
<dbReference type="EMBL" id="CP005961">
    <property type="protein sequence ID" value="AHZ73434.1"/>
    <property type="molecule type" value="Genomic_DNA"/>
</dbReference>
<keyword evidence="7" id="KW-0998">Cell outer membrane</keyword>
<reference evidence="10 11" key="1">
    <citation type="journal article" date="2012" name="J. Bacteriol.">
        <title>Genome sequence of cold-adapted Pseudomonas mandelii strain JR-1.</title>
        <authorList>
            <person name="Jang S.H."/>
            <person name="Kim J."/>
            <person name="Kim J."/>
            <person name="Hong S."/>
            <person name="Lee C."/>
        </authorList>
    </citation>
    <scope>NUCLEOTIDE SEQUENCE [LARGE SCALE GENOMIC DNA]</scope>
    <source>
        <strain evidence="10 11">JR-1</strain>
        <plasmid evidence="11">Plasmid</plasmid>
    </source>
</reference>
<dbReference type="InterPro" id="IPR003423">
    <property type="entry name" value="OMP_efflux"/>
</dbReference>
<accession>A0A024EKH4</accession>
<comment type="subcellular location">
    <subcellularLocation>
        <location evidence="1">Cell outer membrane</location>
    </subcellularLocation>
</comment>
<evidence type="ECO:0000256" key="9">
    <source>
        <dbReference type="SAM" id="Coils"/>
    </source>
</evidence>
<evidence type="ECO:0000256" key="1">
    <source>
        <dbReference type="ARBA" id="ARBA00004442"/>
    </source>
</evidence>
<dbReference type="Pfam" id="PF02321">
    <property type="entry name" value="OEP"/>
    <property type="match status" value="1"/>
</dbReference>
<keyword evidence="10" id="KW-0614">Plasmid</keyword>
<feature type="coiled-coil region" evidence="9">
    <location>
        <begin position="330"/>
        <end position="372"/>
    </location>
</feature>
<evidence type="ECO:0000256" key="2">
    <source>
        <dbReference type="ARBA" id="ARBA00007613"/>
    </source>
</evidence>
<evidence type="ECO:0000256" key="3">
    <source>
        <dbReference type="ARBA" id="ARBA00022452"/>
    </source>
</evidence>
<dbReference type="KEGG" id="pman:OU5_P0182"/>
<comment type="similarity">
    <text evidence="2">Belongs to the outer membrane factor (OMF) (TC 1.B.17) family.</text>
</comment>
<keyword evidence="8" id="KW-0449">Lipoprotein</keyword>
<dbReference type="PANTHER" id="PTHR30203:SF24">
    <property type="entry name" value="BLR4935 PROTEIN"/>
    <property type="match status" value="1"/>
</dbReference>